<keyword evidence="2 5" id="KW-0812">Transmembrane</keyword>
<feature type="transmembrane region" description="Helical" evidence="5">
    <location>
        <begin position="62"/>
        <end position="81"/>
    </location>
</feature>
<dbReference type="GO" id="GO:0016020">
    <property type="term" value="C:membrane"/>
    <property type="evidence" value="ECO:0007669"/>
    <property type="project" value="UniProtKB-SubCell"/>
</dbReference>
<evidence type="ECO:0000313" key="8">
    <source>
        <dbReference type="Proteomes" id="UP000470771"/>
    </source>
</evidence>
<evidence type="ECO:0000256" key="5">
    <source>
        <dbReference type="SAM" id="Phobius"/>
    </source>
</evidence>
<evidence type="ECO:0000313" key="7">
    <source>
        <dbReference type="EMBL" id="NBG66550.1"/>
    </source>
</evidence>
<evidence type="ECO:0000256" key="2">
    <source>
        <dbReference type="ARBA" id="ARBA00022692"/>
    </source>
</evidence>
<keyword evidence="3 5" id="KW-1133">Transmembrane helix</keyword>
<evidence type="ECO:0000256" key="3">
    <source>
        <dbReference type="ARBA" id="ARBA00022989"/>
    </source>
</evidence>
<dbReference type="EMBL" id="WWNE01000008">
    <property type="protein sequence ID" value="NBG66550.1"/>
    <property type="molecule type" value="Genomic_DNA"/>
</dbReference>
<organism evidence="7 8">
    <name type="scientific">Acidiluteibacter ferrifornacis</name>
    <dbReference type="NCBI Taxonomy" id="2692424"/>
    <lineage>
        <taxon>Bacteria</taxon>
        <taxon>Pseudomonadati</taxon>
        <taxon>Bacteroidota</taxon>
        <taxon>Flavobacteriia</taxon>
        <taxon>Flavobacteriales</taxon>
        <taxon>Cryomorphaceae</taxon>
        <taxon>Acidiluteibacter</taxon>
    </lineage>
</organism>
<dbReference type="InterPro" id="IPR050307">
    <property type="entry name" value="Sterol_Desaturase_Related"/>
</dbReference>
<sequence length="291" mass="34937">MSKYIEIFLKGFGDYWNYLVNDIVNPSWHSYFYLLIAVSIFFYLLEIFFPWRKNQKLIRKDFWLDVFYMFFNFFIFSLIIYNSVSNVLVTLFSDFLALFGITNIVAIKINELAIWAQLGILFIVRDFIQWNVHRLLHASPFLWQFHKLHHSVKEMGFAAHLRFHWMETIVYKFIQYVPLAMLGFNLVEFFIVDAFALAVGHFNHSNFKLNLGPLKYIFNNPQMHIWHHAKKLPEDRKMGVNFGLTLSIWDYLFKTAYIPHDGRDIELGFDDENEFPESFVKQEIYPFIKDE</sequence>
<keyword evidence="4 5" id="KW-0472">Membrane</keyword>
<dbReference type="AlphaFoldDB" id="A0A6N9NMW3"/>
<dbReference type="RefSeq" id="WP_160633509.1">
    <property type="nucleotide sequence ID" value="NZ_WWNE01000008.1"/>
</dbReference>
<feature type="transmembrane region" description="Helical" evidence="5">
    <location>
        <begin position="31"/>
        <end position="50"/>
    </location>
</feature>
<evidence type="ECO:0000256" key="4">
    <source>
        <dbReference type="ARBA" id="ARBA00023136"/>
    </source>
</evidence>
<dbReference type="InterPro" id="IPR006694">
    <property type="entry name" value="Fatty_acid_hydroxylase"/>
</dbReference>
<dbReference type="GO" id="GO:0016491">
    <property type="term" value="F:oxidoreductase activity"/>
    <property type="evidence" value="ECO:0007669"/>
    <property type="project" value="InterPro"/>
</dbReference>
<feature type="transmembrane region" description="Helical" evidence="5">
    <location>
        <begin position="173"/>
        <end position="199"/>
    </location>
</feature>
<dbReference type="PANTHER" id="PTHR11863">
    <property type="entry name" value="STEROL DESATURASE"/>
    <property type="match status" value="1"/>
</dbReference>
<evidence type="ECO:0000256" key="1">
    <source>
        <dbReference type="ARBA" id="ARBA00004370"/>
    </source>
</evidence>
<feature type="transmembrane region" description="Helical" evidence="5">
    <location>
        <begin position="112"/>
        <end position="132"/>
    </location>
</feature>
<dbReference type="GO" id="GO:0008610">
    <property type="term" value="P:lipid biosynthetic process"/>
    <property type="evidence" value="ECO:0007669"/>
    <property type="project" value="InterPro"/>
</dbReference>
<proteinExistence type="predicted"/>
<evidence type="ECO:0000259" key="6">
    <source>
        <dbReference type="Pfam" id="PF04116"/>
    </source>
</evidence>
<dbReference type="Pfam" id="PF04116">
    <property type="entry name" value="FA_hydroxylase"/>
    <property type="match status" value="1"/>
</dbReference>
<feature type="domain" description="Fatty acid hydroxylase" evidence="6">
    <location>
        <begin position="120"/>
        <end position="255"/>
    </location>
</feature>
<comment type="subcellular location">
    <subcellularLocation>
        <location evidence="1">Membrane</location>
    </subcellularLocation>
</comment>
<keyword evidence="8" id="KW-1185">Reference proteome</keyword>
<protein>
    <recommendedName>
        <fullName evidence="6">Fatty acid hydroxylase domain-containing protein</fullName>
    </recommendedName>
</protein>
<dbReference type="GO" id="GO:0005506">
    <property type="term" value="F:iron ion binding"/>
    <property type="evidence" value="ECO:0007669"/>
    <property type="project" value="InterPro"/>
</dbReference>
<dbReference type="Proteomes" id="UP000470771">
    <property type="component" value="Unassembled WGS sequence"/>
</dbReference>
<gene>
    <name evidence="7" type="ORF">GQN54_10515</name>
</gene>
<name>A0A6N9NMW3_9FLAO</name>
<accession>A0A6N9NMW3</accession>
<reference evidence="7 8" key="1">
    <citation type="submission" date="2019-12" db="EMBL/GenBank/DDBJ databases">
        <authorList>
            <person name="Zhao J."/>
        </authorList>
    </citation>
    <scope>NUCLEOTIDE SEQUENCE [LARGE SCALE GENOMIC DNA]</scope>
    <source>
        <strain evidence="7 8">S-15</strain>
    </source>
</reference>
<comment type="caution">
    <text evidence="7">The sequence shown here is derived from an EMBL/GenBank/DDBJ whole genome shotgun (WGS) entry which is preliminary data.</text>
</comment>